<gene>
    <name evidence="3" type="ORF">A2771_03345</name>
</gene>
<name>A0A1F7XZF2_9BACT</name>
<keyword evidence="1" id="KW-1133">Transmembrane helix</keyword>
<feature type="transmembrane region" description="Helical" evidence="1">
    <location>
        <begin position="6"/>
        <end position="22"/>
    </location>
</feature>
<keyword evidence="1" id="KW-0472">Membrane</keyword>
<feature type="domain" description="Cohesin" evidence="2">
    <location>
        <begin position="90"/>
        <end position="174"/>
    </location>
</feature>
<evidence type="ECO:0000313" key="3">
    <source>
        <dbReference type="EMBL" id="OGM20386.1"/>
    </source>
</evidence>
<dbReference type="InterPro" id="IPR008965">
    <property type="entry name" value="CBM2/CBM3_carb-bd_dom_sf"/>
</dbReference>
<dbReference type="GO" id="GO:0030246">
    <property type="term" value="F:carbohydrate binding"/>
    <property type="evidence" value="ECO:0007669"/>
    <property type="project" value="InterPro"/>
</dbReference>
<evidence type="ECO:0000313" key="4">
    <source>
        <dbReference type="Proteomes" id="UP000176741"/>
    </source>
</evidence>
<proteinExistence type="predicted"/>
<evidence type="ECO:0000256" key="1">
    <source>
        <dbReference type="SAM" id="Phobius"/>
    </source>
</evidence>
<protein>
    <recommendedName>
        <fullName evidence="2">Cohesin domain-containing protein</fullName>
    </recommendedName>
</protein>
<organism evidence="3 4">
    <name type="scientific">Candidatus Woesebacteria bacterium RIFCSPHIGHO2_01_FULL_38_26b</name>
    <dbReference type="NCBI Taxonomy" id="1802491"/>
    <lineage>
        <taxon>Bacteria</taxon>
        <taxon>Candidatus Woeseibacteriota</taxon>
    </lineage>
</organism>
<accession>A0A1F7XZF2</accession>
<dbReference type="EMBL" id="MGGD01000035">
    <property type="protein sequence ID" value="OGM20386.1"/>
    <property type="molecule type" value="Genomic_DNA"/>
</dbReference>
<dbReference type="Pfam" id="PF00963">
    <property type="entry name" value="Cohesin"/>
    <property type="match status" value="1"/>
</dbReference>
<dbReference type="AlphaFoldDB" id="A0A1F7XZF2"/>
<keyword evidence="1" id="KW-0812">Transmembrane</keyword>
<dbReference type="Proteomes" id="UP000176741">
    <property type="component" value="Unassembled WGS sequence"/>
</dbReference>
<comment type="caution">
    <text evidence="3">The sequence shown here is derived from an EMBL/GenBank/DDBJ whole genome shotgun (WGS) entry which is preliminary data.</text>
</comment>
<dbReference type="SUPFAM" id="SSF49384">
    <property type="entry name" value="Carbohydrate-binding domain"/>
    <property type="match status" value="1"/>
</dbReference>
<sequence>MRKYIPLLVVISIVSVTLVFLLKKGTHKVNIANSPQKSSTETIQKKEGEGFLIESDQKTVEVQTSYYEIKRGTESTFEFSFLKLPDPVPAAISLVVNYDPTEIEIKKVEPGNLWGKTNELKTEINNSDGILKYSIGQGFGSEATSNSQIAKLTILLKKEQGQTSLKISDESVMAFVGVNRLINFNSNDVMIIAK</sequence>
<reference evidence="3 4" key="1">
    <citation type="journal article" date="2016" name="Nat. Commun.">
        <title>Thousands of microbial genomes shed light on interconnected biogeochemical processes in an aquifer system.</title>
        <authorList>
            <person name="Anantharaman K."/>
            <person name="Brown C.T."/>
            <person name="Hug L.A."/>
            <person name="Sharon I."/>
            <person name="Castelle C.J."/>
            <person name="Probst A.J."/>
            <person name="Thomas B.C."/>
            <person name="Singh A."/>
            <person name="Wilkins M.J."/>
            <person name="Karaoz U."/>
            <person name="Brodie E.L."/>
            <person name="Williams K.H."/>
            <person name="Hubbard S.S."/>
            <person name="Banfield J.F."/>
        </authorList>
    </citation>
    <scope>NUCLEOTIDE SEQUENCE [LARGE SCALE GENOMIC DNA]</scope>
</reference>
<evidence type="ECO:0000259" key="2">
    <source>
        <dbReference type="Pfam" id="PF00963"/>
    </source>
</evidence>
<dbReference type="InterPro" id="IPR002102">
    <property type="entry name" value="Cohesin_dom"/>
</dbReference>
<dbReference type="Gene3D" id="2.60.40.680">
    <property type="match status" value="1"/>
</dbReference>
<dbReference type="GO" id="GO:0000272">
    <property type="term" value="P:polysaccharide catabolic process"/>
    <property type="evidence" value="ECO:0007669"/>
    <property type="project" value="InterPro"/>
</dbReference>